<keyword evidence="3" id="KW-0328">Glycosyltransferase</keyword>
<dbReference type="PANTHER" id="PTHR12526:SF638">
    <property type="entry name" value="SPORE COAT PROTEIN SA"/>
    <property type="match status" value="1"/>
</dbReference>
<dbReference type="Proteomes" id="UP001169764">
    <property type="component" value="Unassembled WGS sequence"/>
</dbReference>
<proteinExistence type="predicted"/>
<dbReference type="RefSeq" id="WP_303545073.1">
    <property type="nucleotide sequence ID" value="NZ_JAUOTP010000009.1"/>
</dbReference>
<dbReference type="Pfam" id="PF00534">
    <property type="entry name" value="Glycos_transf_1"/>
    <property type="match status" value="1"/>
</dbReference>
<evidence type="ECO:0000259" key="1">
    <source>
        <dbReference type="Pfam" id="PF00534"/>
    </source>
</evidence>
<keyword evidence="3" id="KW-0808">Transferase</keyword>
<name>A0ABT8YE73_9SPHN</name>
<dbReference type="GO" id="GO:0016757">
    <property type="term" value="F:glycosyltransferase activity"/>
    <property type="evidence" value="ECO:0007669"/>
    <property type="project" value="UniProtKB-KW"/>
</dbReference>
<reference evidence="3" key="1">
    <citation type="submission" date="2023-07" db="EMBL/GenBank/DDBJ databases">
        <authorList>
            <person name="Kim M."/>
        </authorList>
    </citation>
    <scope>NUCLEOTIDE SEQUENCE</scope>
    <source>
        <strain evidence="3">BIUV-7</strain>
    </source>
</reference>
<dbReference type="EC" id="2.4.-.-" evidence="3"/>
<feature type="domain" description="Glycosyltransferase subfamily 4-like N-terminal" evidence="2">
    <location>
        <begin position="18"/>
        <end position="166"/>
    </location>
</feature>
<accession>A0ABT8YE73</accession>
<keyword evidence="4" id="KW-1185">Reference proteome</keyword>
<gene>
    <name evidence="3" type="ORF">Q4F19_16975</name>
</gene>
<evidence type="ECO:0000313" key="4">
    <source>
        <dbReference type="Proteomes" id="UP001169764"/>
    </source>
</evidence>
<evidence type="ECO:0000313" key="3">
    <source>
        <dbReference type="EMBL" id="MDO6416083.1"/>
    </source>
</evidence>
<dbReference type="PANTHER" id="PTHR12526">
    <property type="entry name" value="GLYCOSYLTRANSFERASE"/>
    <property type="match status" value="1"/>
</dbReference>
<organism evidence="3 4">
    <name type="scientific">Sphingomonas natans</name>
    <dbReference type="NCBI Taxonomy" id="3063330"/>
    <lineage>
        <taxon>Bacteria</taxon>
        <taxon>Pseudomonadati</taxon>
        <taxon>Pseudomonadota</taxon>
        <taxon>Alphaproteobacteria</taxon>
        <taxon>Sphingomonadales</taxon>
        <taxon>Sphingomonadaceae</taxon>
        <taxon>Sphingomonas</taxon>
    </lineage>
</organism>
<sequence length="395" mass="43447">MAVGLTIVHIQTRFARAGAEENTWACCVHQAGLGHRVIILCGPDSNIEFYESMNQKVSLRLVPSLVREISPKKDLRCYREIRDLLKEINPDVVHTHTSKAGIIGRAAAASALVPTVIHGVHILPFSNIGLFQKLLYLTAEHIAALWTNYFVHVSYGTRDAYRVARIGSRRPHMVVRSGMEIAKFVAAPWPEDWRSILGIPVGTEKPKVLLMMAALERRKRHHEFLDGFAAATAPGEPIRVIFAGEGEERENLEAHVQKLGLNDRVKFVGHRPDAERLVALSDIGVLSSLREGLPRVVVQYLAGGKPSIVSPLRGIEEIVKTGVNGIILKNTSASSVAREAVNVARDTSMLEFLTKGAELTEVSGWSKAAMFDQLDRAYVEALGTSYNSIGPSEEQ</sequence>
<dbReference type="InterPro" id="IPR028098">
    <property type="entry name" value="Glyco_trans_4-like_N"/>
</dbReference>
<comment type="caution">
    <text evidence="3">The sequence shown here is derived from an EMBL/GenBank/DDBJ whole genome shotgun (WGS) entry which is preliminary data.</text>
</comment>
<feature type="domain" description="Glycosyl transferase family 1" evidence="1">
    <location>
        <begin position="204"/>
        <end position="346"/>
    </location>
</feature>
<dbReference type="Gene3D" id="3.40.50.2000">
    <property type="entry name" value="Glycogen Phosphorylase B"/>
    <property type="match status" value="2"/>
</dbReference>
<evidence type="ECO:0000259" key="2">
    <source>
        <dbReference type="Pfam" id="PF13439"/>
    </source>
</evidence>
<dbReference type="EMBL" id="JAUOTP010000009">
    <property type="protein sequence ID" value="MDO6416083.1"/>
    <property type="molecule type" value="Genomic_DNA"/>
</dbReference>
<dbReference type="SUPFAM" id="SSF53756">
    <property type="entry name" value="UDP-Glycosyltransferase/glycogen phosphorylase"/>
    <property type="match status" value="1"/>
</dbReference>
<protein>
    <submittedName>
        <fullName evidence="3">Glycosyltransferase</fullName>
        <ecNumber evidence="3">2.4.-.-</ecNumber>
    </submittedName>
</protein>
<dbReference type="Pfam" id="PF13439">
    <property type="entry name" value="Glyco_transf_4"/>
    <property type="match status" value="1"/>
</dbReference>
<dbReference type="InterPro" id="IPR001296">
    <property type="entry name" value="Glyco_trans_1"/>
</dbReference>